<name>A0A183PEN8_9TREM</name>
<dbReference type="Proteomes" id="UP000269396">
    <property type="component" value="Unassembled WGS sequence"/>
</dbReference>
<accession>A0A183PEN8</accession>
<proteinExistence type="predicted"/>
<keyword evidence="2" id="KW-1185">Reference proteome</keyword>
<evidence type="ECO:0000313" key="1">
    <source>
        <dbReference type="EMBL" id="VDP61960.1"/>
    </source>
</evidence>
<sequence>MLYKEARKAFIGSESHGSRIIKAEMGITMSVIQCYALIDDSDDDKTQFYKRLKSVSKVLKKVLDHRDGIPKRQSQNGQHRV</sequence>
<dbReference type="EMBL" id="UZAL01032847">
    <property type="protein sequence ID" value="VDP61960.1"/>
    <property type="molecule type" value="Genomic_DNA"/>
</dbReference>
<protein>
    <submittedName>
        <fullName evidence="1">Uncharacterized protein</fullName>
    </submittedName>
</protein>
<dbReference type="AlphaFoldDB" id="A0A183PEN8"/>
<organism evidence="1 2">
    <name type="scientific">Schistosoma mattheei</name>
    <dbReference type="NCBI Taxonomy" id="31246"/>
    <lineage>
        <taxon>Eukaryota</taxon>
        <taxon>Metazoa</taxon>
        <taxon>Spiralia</taxon>
        <taxon>Lophotrochozoa</taxon>
        <taxon>Platyhelminthes</taxon>
        <taxon>Trematoda</taxon>
        <taxon>Digenea</taxon>
        <taxon>Strigeidida</taxon>
        <taxon>Schistosomatoidea</taxon>
        <taxon>Schistosomatidae</taxon>
        <taxon>Schistosoma</taxon>
    </lineage>
</organism>
<evidence type="ECO:0000313" key="2">
    <source>
        <dbReference type="Proteomes" id="UP000269396"/>
    </source>
</evidence>
<gene>
    <name evidence="1" type="ORF">SMTD_LOCUS12824</name>
</gene>
<reference evidence="1 2" key="1">
    <citation type="submission" date="2018-11" db="EMBL/GenBank/DDBJ databases">
        <authorList>
            <consortium name="Pathogen Informatics"/>
        </authorList>
    </citation>
    <scope>NUCLEOTIDE SEQUENCE [LARGE SCALE GENOMIC DNA]</scope>
    <source>
        <strain>Denwood</strain>
        <strain evidence="2">Zambia</strain>
    </source>
</reference>